<feature type="transmembrane region" description="Helical" evidence="1">
    <location>
        <begin position="356"/>
        <end position="375"/>
    </location>
</feature>
<feature type="chain" id="PRO_5031309311" description="EamA domain-containing protein" evidence="2">
    <location>
        <begin position="29"/>
        <end position="441"/>
    </location>
</feature>
<dbReference type="InterPro" id="IPR000620">
    <property type="entry name" value="EamA_dom"/>
</dbReference>
<feature type="transmembrane region" description="Helical" evidence="1">
    <location>
        <begin position="257"/>
        <end position="278"/>
    </location>
</feature>
<dbReference type="PANTHER" id="PTHR22911">
    <property type="entry name" value="ACYL-MALONYL CONDENSING ENZYME-RELATED"/>
    <property type="match status" value="1"/>
</dbReference>
<name>A0A7S2LDN7_9STRA</name>
<proteinExistence type="predicted"/>
<keyword evidence="2" id="KW-0732">Signal</keyword>
<keyword evidence="1" id="KW-0812">Transmembrane</keyword>
<feature type="domain" description="EamA" evidence="3">
    <location>
        <begin position="228"/>
        <end position="376"/>
    </location>
</feature>
<accession>A0A7S2LDN7</accession>
<feature type="transmembrane region" description="Helical" evidence="1">
    <location>
        <begin position="154"/>
        <end position="173"/>
    </location>
</feature>
<feature type="transmembrane region" description="Helical" evidence="1">
    <location>
        <begin position="331"/>
        <end position="350"/>
    </location>
</feature>
<feature type="transmembrane region" description="Helical" evidence="1">
    <location>
        <begin position="43"/>
        <end position="63"/>
    </location>
</feature>
<sequence length="441" mass="48515">MMGSDVAGPSPLVLWSALFVGALTCSSAGVVFDELTSQGVPPFLAASWRLWCQSIILIIPFVLTYQEVKRNDAEIIKHWITSSELTLAENELDEYMRLSASTGNLRNNVDDLALIIPRFYSALPLMICSGMFLGIHFSSWVYSVQTTSLAHSLTWVSMGPIIICWGQWILYICRSLCCSIFGNVKRPSWKETLGSIVGLSGAIMMLGDVAKFSSSPTAQASLQHEPTMKGDLAAFVGAFAVSIYLVIGRNCRSWMPLWLYIFPVVVSSALSSLILALFDSEQPTQWSGLSQTSVFGFLNVHYLPYAMYLGIGPGIAGHTVFNALLKYMSPLIISTAMLSEPLFGSVLGYICGMQQIPGLWTLLGGIVLLVSLFFVSYNKEEEDERDSDQDNLLERTERQNEFSDKQMTAAVGDDSSGMMATVFDKDDVPLKKETIHGYGTI</sequence>
<evidence type="ECO:0000256" key="1">
    <source>
        <dbReference type="SAM" id="Phobius"/>
    </source>
</evidence>
<evidence type="ECO:0000313" key="4">
    <source>
        <dbReference type="EMBL" id="CAD9602881.1"/>
    </source>
</evidence>
<gene>
    <name evidence="4" type="ORF">LDAN0321_LOCUS17290</name>
</gene>
<feature type="transmembrane region" description="Helical" evidence="1">
    <location>
        <begin position="193"/>
        <end position="212"/>
    </location>
</feature>
<feature type="transmembrane region" description="Helical" evidence="1">
    <location>
        <begin position="305"/>
        <end position="324"/>
    </location>
</feature>
<feature type="transmembrane region" description="Helical" evidence="1">
    <location>
        <begin position="232"/>
        <end position="250"/>
    </location>
</feature>
<keyword evidence="1" id="KW-1133">Transmembrane helix</keyword>
<dbReference type="GO" id="GO:0016020">
    <property type="term" value="C:membrane"/>
    <property type="evidence" value="ECO:0007669"/>
    <property type="project" value="InterPro"/>
</dbReference>
<dbReference type="Pfam" id="PF00892">
    <property type="entry name" value="EamA"/>
    <property type="match status" value="1"/>
</dbReference>
<evidence type="ECO:0000259" key="3">
    <source>
        <dbReference type="Pfam" id="PF00892"/>
    </source>
</evidence>
<dbReference type="PANTHER" id="PTHR22911:SF76">
    <property type="entry name" value="EAMA DOMAIN-CONTAINING PROTEIN"/>
    <property type="match status" value="1"/>
</dbReference>
<feature type="transmembrane region" description="Helical" evidence="1">
    <location>
        <begin position="122"/>
        <end position="142"/>
    </location>
</feature>
<dbReference type="EMBL" id="HBGY01027951">
    <property type="protein sequence ID" value="CAD9602881.1"/>
    <property type="molecule type" value="Transcribed_RNA"/>
</dbReference>
<evidence type="ECO:0000256" key="2">
    <source>
        <dbReference type="SAM" id="SignalP"/>
    </source>
</evidence>
<organism evidence="4">
    <name type="scientific">Leptocylindrus danicus</name>
    <dbReference type="NCBI Taxonomy" id="163516"/>
    <lineage>
        <taxon>Eukaryota</taxon>
        <taxon>Sar</taxon>
        <taxon>Stramenopiles</taxon>
        <taxon>Ochrophyta</taxon>
        <taxon>Bacillariophyta</taxon>
        <taxon>Coscinodiscophyceae</taxon>
        <taxon>Chaetocerotophycidae</taxon>
        <taxon>Leptocylindrales</taxon>
        <taxon>Leptocylindraceae</taxon>
        <taxon>Leptocylindrus</taxon>
    </lineage>
</organism>
<reference evidence="4" key="1">
    <citation type="submission" date="2021-01" db="EMBL/GenBank/DDBJ databases">
        <authorList>
            <person name="Corre E."/>
            <person name="Pelletier E."/>
            <person name="Niang G."/>
            <person name="Scheremetjew M."/>
            <person name="Finn R."/>
            <person name="Kale V."/>
            <person name="Holt S."/>
            <person name="Cochrane G."/>
            <person name="Meng A."/>
            <person name="Brown T."/>
            <person name="Cohen L."/>
        </authorList>
    </citation>
    <scope>NUCLEOTIDE SEQUENCE</scope>
    <source>
        <strain evidence="4">B650</strain>
    </source>
</reference>
<dbReference type="AlphaFoldDB" id="A0A7S2LDN7"/>
<protein>
    <recommendedName>
        <fullName evidence="3">EamA domain-containing protein</fullName>
    </recommendedName>
</protein>
<feature type="signal peptide" evidence="2">
    <location>
        <begin position="1"/>
        <end position="28"/>
    </location>
</feature>
<keyword evidence="1" id="KW-0472">Membrane</keyword>